<keyword evidence="4" id="KW-0804">Transcription</keyword>
<dbReference type="Proteomes" id="UP000592216">
    <property type="component" value="Unassembled WGS sequence"/>
</dbReference>
<feature type="domain" description="HTH lysR-type" evidence="5">
    <location>
        <begin position="1"/>
        <end position="57"/>
    </location>
</feature>
<keyword evidence="3" id="KW-0238">DNA-binding</keyword>
<dbReference type="PANTHER" id="PTHR30126:SF94">
    <property type="entry name" value="LYSR FAMILY TRANSCRIPTIONAL REGULATOR"/>
    <property type="match status" value="1"/>
</dbReference>
<dbReference type="AlphaFoldDB" id="A0A850Q522"/>
<proteinExistence type="inferred from homology"/>
<dbReference type="InterPro" id="IPR036388">
    <property type="entry name" value="WH-like_DNA-bd_sf"/>
</dbReference>
<accession>A0A850Q522</accession>
<name>A0A850Q522_9RHOB</name>
<evidence type="ECO:0000256" key="4">
    <source>
        <dbReference type="ARBA" id="ARBA00023163"/>
    </source>
</evidence>
<dbReference type="EMBL" id="JABCJE010000005">
    <property type="protein sequence ID" value="NVO24054.1"/>
    <property type="molecule type" value="Genomic_DNA"/>
</dbReference>
<dbReference type="Pfam" id="PF03466">
    <property type="entry name" value="LysR_substrate"/>
    <property type="match status" value="1"/>
</dbReference>
<dbReference type="GO" id="GO:0003700">
    <property type="term" value="F:DNA-binding transcription factor activity"/>
    <property type="evidence" value="ECO:0007669"/>
    <property type="project" value="InterPro"/>
</dbReference>
<dbReference type="Pfam" id="PF00126">
    <property type="entry name" value="HTH_1"/>
    <property type="match status" value="1"/>
</dbReference>
<evidence type="ECO:0000256" key="1">
    <source>
        <dbReference type="ARBA" id="ARBA00009437"/>
    </source>
</evidence>
<dbReference type="InterPro" id="IPR000847">
    <property type="entry name" value="LysR_HTH_N"/>
</dbReference>
<comment type="caution">
    <text evidence="6">The sequence shown here is derived from an EMBL/GenBank/DDBJ whole genome shotgun (WGS) entry which is preliminary data.</text>
</comment>
<dbReference type="GO" id="GO:0000976">
    <property type="term" value="F:transcription cis-regulatory region binding"/>
    <property type="evidence" value="ECO:0007669"/>
    <property type="project" value="TreeGrafter"/>
</dbReference>
<dbReference type="RefSeq" id="WP_177157874.1">
    <property type="nucleotide sequence ID" value="NZ_JABCJE010000005.1"/>
</dbReference>
<dbReference type="PROSITE" id="PS50931">
    <property type="entry name" value="HTH_LYSR"/>
    <property type="match status" value="1"/>
</dbReference>
<evidence type="ECO:0000313" key="6">
    <source>
        <dbReference type="EMBL" id="NVO24054.1"/>
    </source>
</evidence>
<dbReference type="InterPro" id="IPR036390">
    <property type="entry name" value="WH_DNA-bd_sf"/>
</dbReference>
<dbReference type="SUPFAM" id="SSF46785">
    <property type="entry name" value="Winged helix' DNA-binding domain"/>
    <property type="match status" value="1"/>
</dbReference>
<evidence type="ECO:0000259" key="5">
    <source>
        <dbReference type="PROSITE" id="PS50931"/>
    </source>
</evidence>
<evidence type="ECO:0000256" key="2">
    <source>
        <dbReference type="ARBA" id="ARBA00023015"/>
    </source>
</evidence>
<gene>
    <name evidence="6" type="ORF">HJ536_11870</name>
</gene>
<organism evidence="6 7">
    <name type="scientific">Donghicola mangrovi</name>
    <dbReference type="NCBI Taxonomy" id="2729614"/>
    <lineage>
        <taxon>Bacteria</taxon>
        <taxon>Pseudomonadati</taxon>
        <taxon>Pseudomonadota</taxon>
        <taxon>Alphaproteobacteria</taxon>
        <taxon>Rhodobacterales</taxon>
        <taxon>Roseobacteraceae</taxon>
        <taxon>Donghicola</taxon>
    </lineage>
</organism>
<protein>
    <submittedName>
        <fullName evidence="6">LysR family transcriptional regulator</fullName>
    </submittedName>
</protein>
<comment type="similarity">
    <text evidence="1">Belongs to the LysR transcriptional regulatory family.</text>
</comment>
<dbReference type="SUPFAM" id="SSF53850">
    <property type="entry name" value="Periplasmic binding protein-like II"/>
    <property type="match status" value="1"/>
</dbReference>
<dbReference type="PRINTS" id="PR00039">
    <property type="entry name" value="HTHLYSR"/>
</dbReference>
<evidence type="ECO:0000313" key="7">
    <source>
        <dbReference type="Proteomes" id="UP000592216"/>
    </source>
</evidence>
<dbReference type="Gene3D" id="3.40.190.10">
    <property type="entry name" value="Periplasmic binding protein-like II"/>
    <property type="match status" value="2"/>
</dbReference>
<reference evidence="6 7" key="1">
    <citation type="submission" date="2020-04" db="EMBL/GenBank/DDBJ databases">
        <title>Donghicola sp., a member of the Rhodobacteraceae family isolated from mangrove forest in Thailand.</title>
        <authorList>
            <person name="Charoenyingcharoen P."/>
            <person name="Yukphan P."/>
        </authorList>
    </citation>
    <scope>NUCLEOTIDE SEQUENCE [LARGE SCALE GENOMIC DNA]</scope>
    <source>
        <strain evidence="6 7">B5-SW-15</strain>
    </source>
</reference>
<dbReference type="InterPro" id="IPR005119">
    <property type="entry name" value="LysR_subst-bd"/>
</dbReference>
<evidence type="ECO:0000256" key="3">
    <source>
        <dbReference type="ARBA" id="ARBA00023125"/>
    </source>
</evidence>
<dbReference type="Gene3D" id="1.10.10.10">
    <property type="entry name" value="Winged helix-like DNA-binding domain superfamily/Winged helix DNA-binding domain"/>
    <property type="match status" value="1"/>
</dbReference>
<keyword evidence="2" id="KW-0805">Transcription regulation</keyword>
<sequence>MLTELRTLIAVARHGTFAAAGDRIGLTQAAVSGHIKRLEDQLGHSLFDRTGRAAILNGMGRTVLARAEALVALADTLTQPLDLTQQTGRLRVGAINSVQPTILRRVMARYHAALPRVRIEVIPGTSMELLDKLDAGQLDMAVVIKPAFGLPPALKWQPLLTEPFVVATQDGSITDWREAVQSQPFIRYNRKSFGGRQVERYLETQGLDVADWAELDDIPAILAMVADGLGVSILPQAEAYAAKFANVHCLPLGDTDFRREIGVITPLRESEITARFREECARDAAMQ</sequence>
<dbReference type="PANTHER" id="PTHR30126">
    <property type="entry name" value="HTH-TYPE TRANSCRIPTIONAL REGULATOR"/>
    <property type="match status" value="1"/>
</dbReference>